<feature type="chain" id="PRO_5041649444" description="Low molecular weight antigen MTB12-like C-terminal domain-containing protein" evidence="3">
    <location>
        <begin position="31"/>
        <end position="171"/>
    </location>
</feature>
<accession>A0AA91SQ11</accession>
<feature type="signal peptide" evidence="3">
    <location>
        <begin position="1"/>
        <end position="30"/>
    </location>
</feature>
<evidence type="ECO:0000256" key="3">
    <source>
        <dbReference type="SAM" id="SignalP"/>
    </source>
</evidence>
<proteinExistence type="inferred from homology"/>
<dbReference type="AlphaFoldDB" id="A0AA91SQ11"/>
<organism evidence="5 6">
    <name type="scientific">Mycolicibacillus koreensis</name>
    <dbReference type="NCBI Taxonomy" id="1069220"/>
    <lineage>
        <taxon>Bacteria</taxon>
        <taxon>Bacillati</taxon>
        <taxon>Actinomycetota</taxon>
        <taxon>Actinomycetes</taxon>
        <taxon>Mycobacteriales</taxon>
        <taxon>Mycobacteriaceae</taxon>
        <taxon>Mycolicibacillus</taxon>
    </lineage>
</organism>
<dbReference type="Pfam" id="PF26580">
    <property type="entry name" value="Mtb12_C"/>
    <property type="match status" value="1"/>
</dbReference>
<name>A0AA91SQ11_9MYCO</name>
<sequence>MMSGKTHRWQTLAGAALLFASMVCAPGAHADPNLPAPPGAPVPTVDQIVADLNRITDPNVPWQAKADVVEPGFTPEEGAKIDPDLARLAAHNYIPFTFIVTDIQPAPNDYAGATVSIPHRPRTPAGPIVLVKQGEQWKVTHDTAMTMLNAIWSNVHRGGGNPGASVAIFGW</sequence>
<protein>
    <recommendedName>
        <fullName evidence="4">Low molecular weight antigen MTB12-like C-terminal domain-containing protein</fullName>
    </recommendedName>
</protein>
<comment type="caution">
    <text evidence="5">The sequence shown here is derived from an EMBL/GenBank/DDBJ whole genome shotgun (WGS) entry which is preliminary data.</text>
</comment>
<evidence type="ECO:0000313" key="5">
    <source>
        <dbReference type="EMBL" id="OSC24874.1"/>
    </source>
</evidence>
<evidence type="ECO:0000259" key="4">
    <source>
        <dbReference type="Pfam" id="PF26580"/>
    </source>
</evidence>
<gene>
    <name evidence="5" type="ORF">B8W67_19340</name>
</gene>
<evidence type="ECO:0000256" key="1">
    <source>
        <dbReference type="ARBA" id="ARBA00022729"/>
    </source>
</evidence>
<evidence type="ECO:0000313" key="6">
    <source>
        <dbReference type="Proteomes" id="UP000193577"/>
    </source>
</evidence>
<feature type="domain" description="Low molecular weight antigen MTB12-like C-terminal" evidence="4">
    <location>
        <begin position="41"/>
        <end position="150"/>
    </location>
</feature>
<dbReference type="InterPro" id="IPR058644">
    <property type="entry name" value="Mtb12-like_C"/>
</dbReference>
<reference evidence="5 6" key="1">
    <citation type="submission" date="2017-04" db="EMBL/GenBank/DDBJ databases">
        <title>The new phylogeny of genus Mycobacterium.</title>
        <authorList>
            <person name="Tortoli E."/>
            <person name="Trovato A."/>
            <person name="Cirillo D.M."/>
        </authorList>
    </citation>
    <scope>NUCLEOTIDE SEQUENCE [LARGE SCALE GENOMIC DNA]</scope>
    <source>
        <strain evidence="5 6">KCTC 19819</strain>
    </source>
</reference>
<keyword evidence="6" id="KW-1185">Reference proteome</keyword>
<dbReference type="EMBL" id="NCXO01000075">
    <property type="protein sequence ID" value="OSC24874.1"/>
    <property type="molecule type" value="Genomic_DNA"/>
</dbReference>
<comment type="similarity">
    <text evidence="2">Belongs to the MTB12 family.</text>
</comment>
<evidence type="ECO:0000256" key="2">
    <source>
        <dbReference type="ARBA" id="ARBA00093774"/>
    </source>
</evidence>
<dbReference type="Proteomes" id="UP000193577">
    <property type="component" value="Unassembled WGS sequence"/>
</dbReference>
<keyword evidence="1 3" id="KW-0732">Signal</keyword>